<organism evidence="2 3">
    <name type="scientific">Agrobacterium tumefaciens</name>
    <dbReference type="NCBI Taxonomy" id="358"/>
    <lineage>
        <taxon>Bacteria</taxon>
        <taxon>Pseudomonadati</taxon>
        <taxon>Pseudomonadota</taxon>
        <taxon>Alphaproteobacteria</taxon>
        <taxon>Hyphomicrobiales</taxon>
        <taxon>Rhizobiaceae</taxon>
        <taxon>Rhizobium/Agrobacterium group</taxon>
        <taxon>Agrobacterium</taxon>
        <taxon>Agrobacterium tumefaciens complex</taxon>
    </lineage>
</organism>
<geneLocation type="plasmid" evidence="2 3">
    <name>pQ15_94_2</name>
</geneLocation>
<accession>A0AAJ4N8Q3</accession>
<dbReference type="EMBL" id="CP049219">
    <property type="protein sequence ID" value="QTG16877.1"/>
    <property type="molecule type" value="Genomic_DNA"/>
</dbReference>
<dbReference type="PANTHER" id="PTHR42928:SF5">
    <property type="entry name" value="BLR1237 PROTEIN"/>
    <property type="match status" value="1"/>
</dbReference>
<dbReference type="Pfam" id="PF03401">
    <property type="entry name" value="TctC"/>
    <property type="match status" value="1"/>
</dbReference>
<dbReference type="InterPro" id="IPR005064">
    <property type="entry name" value="BUG"/>
</dbReference>
<name>A0AAJ4N8Q3_AGRTU</name>
<proteinExistence type="inferred from homology"/>
<sequence>MGQPGQTLRIWKGRFINTETATEGVTSKSLRRTIMSKLNLEGGLRGMAMALCLAGPLGTTGAIAQTYPERPITMVVPFNAGGAADATGRILAEGMSRHLEQNVLVENVGGAGGAIGTARVANAEPTGYTIGLGHMGTLAAAVAINPSLQYDPRKDFKYLGLVSSSPNVIYVGKDFPPQTLQEFIAYAKSDKGAPGMGHGGIGAASHVACVMLFKLIDVKPNLIAYKGFGQTITDVLGGRIDGGCDLLASAAPQAKSGNIRVLAIAAKERSPILPDAPTSIEAGLPEFQTETWTGLFVPKDTPDDVSAKLQHAIAKTLQEDDVRKRLEAIGATLPANDHRSSDYMKTLVSQEVSNWSKILKPN</sequence>
<evidence type="ECO:0000313" key="2">
    <source>
        <dbReference type="EMBL" id="QTG16877.1"/>
    </source>
</evidence>
<dbReference type="SUPFAM" id="SSF53850">
    <property type="entry name" value="Periplasmic binding protein-like II"/>
    <property type="match status" value="1"/>
</dbReference>
<dbReference type="AlphaFoldDB" id="A0AAJ4N8Q3"/>
<dbReference type="CDD" id="cd07012">
    <property type="entry name" value="PBP2_Bug_TTT"/>
    <property type="match status" value="1"/>
</dbReference>
<gene>
    <name evidence="2" type="ORF">G6M86_26565</name>
</gene>
<dbReference type="PANTHER" id="PTHR42928">
    <property type="entry name" value="TRICARBOXYLATE-BINDING PROTEIN"/>
    <property type="match status" value="1"/>
</dbReference>
<reference evidence="2" key="1">
    <citation type="submission" date="2020-02" db="EMBL/GenBank/DDBJ databases">
        <title>Unexpected conservation and global transmission of agrobacterial virulence plasmids.</title>
        <authorList>
            <person name="Weisberg A.J."/>
            <person name="Davis E.W. II"/>
            <person name="Tabima J.R."/>
            <person name="Belcher M.S."/>
            <person name="Miller M."/>
            <person name="Kuo C.-H."/>
            <person name="Loper J.E."/>
            <person name="Grunwald N.J."/>
            <person name="Putnam M.L."/>
            <person name="Chang J.H."/>
        </authorList>
    </citation>
    <scope>NUCLEOTIDE SEQUENCE</scope>
    <source>
        <strain evidence="2">Q15/94</strain>
        <plasmid evidence="2">pQ15_94_2</plasmid>
    </source>
</reference>
<dbReference type="RefSeq" id="WP_333722666.1">
    <property type="nucleotide sequence ID" value="NZ_CP049219.1"/>
</dbReference>
<protein>
    <submittedName>
        <fullName evidence="2">Tripartite tricarboxylate transporter substrate binding protein</fullName>
    </submittedName>
</protein>
<dbReference type="Proteomes" id="UP000663946">
    <property type="component" value="Plasmid pQ15_94_2"/>
</dbReference>
<evidence type="ECO:0000256" key="1">
    <source>
        <dbReference type="ARBA" id="ARBA00006987"/>
    </source>
</evidence>
<dbReference type="PIRSF" id="PIRSF017082">
    <property type="entry name" value="YflP"/>
    <property type="match status" value="1"/>
</dbReference>
<dbReference type="InterPro" id="IPR042100">
    <property type="entry name" value="Bug_dom1"/>
</dbReference>
<dbReference type="Gene3D" id="3.40.190.10">
    <property type="entry name" value="Periplasmic binding protein-like II"/>
    <property type="match status" value="1"/>
</dbReference>
<comment type="similarity">
    <text evidence="1">Belongs to the UPF0065 (bug) family.</text>
</comment>
<keyword evidence="2" id="KW-0614">Plasmid</keyword>
<dbReference type="Gene3D" id="3.40.190.150">
    <property type="entry name" value="Bordetella uptake gene, domain 1"/>
    <property type="match status" value="1"/>
</dbReference>
<evidence type="ECO:0000313" key="3">
    <source>
        <dbReference type="Proteomes" id="UP000663946"/>
    </source>
</evidence>